<organism evidence="4">
    <name type="scientific">Dendroctonus ponderosae</name>
    <name type="common">Mountain pine beetle</name>
    <dbReference type="NCBI Taxonomy" id="77166"/>
    <lineage>
        <taxon>Eukaryota</taxon>
        <taxon>Metazoa</taxon>
        <taxon>Ecdysozoa</taxon>
        <taxon>Arthropoda</taxon>
        <taxon>Hexapoda</taxon>
        <taxon>Insecta</taxon>
        <taxon>Pterygota</taxon>
        <taxon>Neoptera</taxon>
        <taxon>Endopterygota</taxon>
        <taxon>Coleoptera</taxon>
        <taxon>Polyphaga</taxon>
        <taxon>Cucujiformia</taxon>
        <taxon>Curculionidae</taxon>
        <taxon>Scolytinae</taxon>
        <taxon>Dendroctonus</taxon>
    </lineage>
</organism>
<dbReference type="Gene3D" id="2.30.42.10">
    <property type="match status" value="2"/>
</dbReference>
<evidence type="ECO:0000256" key="3">
    <source>
        <dbReference type="ARBA" id="ARBA00022737"/>
    </source>
</evidence>
<gene>
    <name evidence="4" type="ORF">YQE_01639</name>
</gene>
<evidence type="ECO:0000256" key="2">
    <source>
        <dbReference type="ARBA" id="ARBA00022490"/>
    </source>
</evidence>
<reference evidence="4" key="1">
    <citation type="journal article" date="2013" name="Genome Biol.">
        <title>Draft genome of the mountain pine beetle, Dendroctonus ponderosae Hopkins, a major forest pest.</title>
        <authorList>
            <person name="Keeling C.I."/>
            <person name="Yuen M.M."/>
            <person name="Liao N.Y."/>
            <person name="Docking T.R."/>
            <person name="Chan S.K."/>
            <person name="Taylor G.A."/>
            <person name="Palmquist D.L."/>
            <person name="Jackman S.D."/>
            <person name="Nguyen A."/>
            <person name="Li M."/>
            <person name="Henderson H."/>
            <person name="Janes J.K."/>
            <person name="Zhao Y."/>
            <person name="Pandoh P."/>
            <person name="Moore R."/>
            <person name="Sperling F.A."/>
            <person name="Huber D.P."/>
            <person name="Birol I."/>
            <person name="Jones S.J."/>
            <person name="Bohlmann J."/>
        </authorList>
    </citation>
    <scope>NUCLEOTIDE SEQUENCE</scope>
</reference>
<dbReference type="PROSITE" id="PS50106">
    <property type="entry name" value="PDZ"/>
    <property type="match status" value="1"/>
</dbReference>
<accession>N6TV33</accession>
<dbReference type="OrthoDB" id="75502at2759"/>
<dbReference type="AlphaFoldDB" id="N6TV33"/>
<comment type="subcellular location">
    <subcellularLocation>
        <location evidence="1">Cytoplasm</location>
    </subcellularLocation>
</comment>
<keyword evidence="3" id="KW-0677">Repeat</keyword>
<evidence type="ECO:0000313" key="4">
    <source>
        <dbReference type="EMBL" id="ENN81928.1"/>
    </source>
</evidence>
<keyword evidence="2" id="KW-0963">Cytoplasm</keyword>
<dbReference type="SUPFAM" id="SSF50156">
    <property type="entry name" value="PDZ domain-like"/>
    <property type="match status" value="2"/>
</dbReference>
<protein>
    <submittedName>
        <fullName evidence="4">Uncharacterized protein</fullName>
    </submittedName>
</protein>
<dbReference type="PANTHER" id="PTHR46227">
    <property type="entry name" value="GLUTAMATE RECEPTOR-INTERACTING PROTEIN GRIP"/>
    <property type="match status" value="1"/>
</dbReference>
<proteinExistence type="predicted"/>
<dbReference type="GO" id="GO:0005737">
    <property type="term" value="C:cytoplasm"/>
    <property type="evidence" value="ECO:0007669"/>
    <property type="project" value="UniProtKB-SubCell"/>
</dbReference>
<feature type="non-terminal residue" evidence="4">
    <location>
        <position position="1"/>
    </location>
</feature>
<dbReference type="HOGENOM" id="CLU_113948_0_0_1"/>
<sequence length="147" mass="16119">MCILQSRRGRISDADPCPTIAALRPGGAAQNSDQLTPCDRVLSVNGISTTRMRPDEVTSILDSIEGNTVMEVEYSLPSYASQNSLCVTSQVTEVTIERIDGSLGITLRGGYMPEHPHMSRPLIITHVRPNGPAHRYFCIYLGLHKPK</sequence>
<dbReference type="InterPro" id="IPR043545">
    <property type="entry name" value="GRIP1/2"/>
</dbReference>
<dbReference type="EMBL" id="KB739998">
    <property type="protein sequence ID" value="ENN81928.1"/>
    <property type="molecule type" value="Genomic_DNA"/>
</dbReference>
<dbReference type="InterPro" id="IPR001478">
    <property type="entry name" value="PDZ"/>
</dbReference>
<dbReference type="Pfam" id="PF00595">
    <property type="entry name" value="PDZ"/>
    <property type="match status" value="1"/>
</dbReference>
<dbReference type="GO" id="GO:0098887">
    <property type="term" value="P:neurotransmitter receptor transport, endosome to postsynaptic membrane"/>
    <property type="evidence" value="ECO:0007669"/>
    <property type="project" value="TreeGrafter"/>
</dbReference>
<dbReference type="PANTHER" id="PTHR46227:SF2">
    <property type="entry name" value="FI03335P"/>
    <property type="match status" value="1"/>
</dbReference>
<evidence type="ECO:0000256" key="1">
    <source>
        <dbReference type="ARBA" id="ARBA00004496"/>
    </source>
</evidence>
<dbReference type="InterPro" id="IPR036034">
    <property type="entry name" value="PDZ_sf"/>
</dbReference>
<name>N6TV33_DENPD</name>